<proteinExistence type="predicted"/>
<dbReference type="AlphaFoldDB" id="A0A1Q9E2E7"/>
<dbReference type="OrthoDB" id="6133115at2759"/>
<evidence type="ECO:0000313" key="1">
    <source>
        <dbReference type="EMBL" id="OLQ01573.1"/>
    </source>
</evidence>
<sequence length="136" mass="15371">MMMVIRIIINVDVVVAPTLQRPPALPTSILRLALTAFTHPAVHTKERLRYTKWRGGRLKRMVSAKNVVKVLGDRRYAFNTDAREYCVSNTSQLYPEYMRLGSIQLLYSREDDAATLPANSDVGTFMASSAVEQRVL</sequence>
<dbReference type="Proteomes" id="UP000186817">
    <property type="component" value="Unassembled WGS sequence"/>
</dbReference>
<accession>A0A1Q9E2E7</accession>
<evidence type="ECO:0000313" key="2">
    <source>
        <dbReference type="Proteomes" id="UP000186817"/>
    </source>
</evidence>
<gene>
    <name evidence="1" type="ORF">AK812_SmicGene15703</name>
</gene>
<keyword evidence="2" id="KW-1185">Reference proteome</keyword>
<dbReference type="EMBL" id="LSRX01000288">
    <property type="protein sequence ID" value="OLQ01573.1"/>
    <property type="molecule type" value="Genomic_DNA"/>
</dbReference>
<name>A0A1Q9E2E7_SYMMI</name>
<organism evidence="1 2">
    <name type="scientific">Symbiodinium microadriaticum</name>
    <name type="common">Dinoflagellate</name>
    <name type="synonym">Zooxanthella microadriatica</name>
    <dbReference type="NCBI Taxonomy" id="2951"/>
    <lineage>
        <taxon>Eukaryota</taxon>
        <taxon>Sar</taxon>
        <taxon>Alveolata</taxon>
        <taxon>Dinophyceae</taxon>
        <taxon>Suessiales</taxon>
        <taxon>Symbiodiniaceae</taxon>
        <taxon>Symbiodinium</taxon>
    </lineage>
</organism>
<protein>
    <submittedName>
        <fullName evidence="1">Uncharacterized protein</fullName>
    </submittedName>
</protein>
<comment type="caution">
    <text evidence="1">The sequence shown here is derived from an EMBL/GenBank/DDBJ whole genome shotgun (WGS) entry which is preliminary data.</text>
</comment>
<reference evidence="1 2" key="1">
    <citation type="submission" date="2016-02" db="EMBL/GenBank/DDBJ databases">
        <title>Genome analysis of coral dinoflagellate symbionts highlights evolutionary adaptations to a symbiotic lifestyle.</title>
        <authorList>
            <person name="Aranda M."/>
            <person name="Li Y."/>
            <person name="Liew Y.J."/>
            <person name="Baumgarten S."/>
            <person name="Simakov O."/>
            <person name="Wilson M."/>
            <person name="Piel J."/>
            <person name="Ashoor H."/>
            <person name="Bougouffa S."/>
            <person name="Bajic V.B."/>
            <person name="Ryu T."/>
            <person name="Ravasi T."/>
            <person name="Bayer T."/>
            <person name="Micklem G."/>
            <person name="Kim H."/>
            <person name="Bhak J."/>
            <person name="Lajeunesse T.C."/>
            <person name="Voolstra C.R."/>
        </authorList>
    </citation>
    <scope>NUCLEOTIDE SEQUENCE [LARGE SCALE GENOMIC DNA]</scope>
    <source>
        <strain evidence="1 2">CCMP2467</strain>
    </source>
</reference>